<accession>A0ABT6YEF8</accession>
<feature type="transmembrane region" description="Helical" evidence="6">
    <location>
        <begin position="238"/>
        <end position="257"/>
    </location>
</feature>
<keyword evidence="3 6" id="KW-0812">Transmembrane</keyword>
<evidence type="ECO:0000256" key="5">
    <source>
        <dbReference type="ARBA" id="ARBA00023136"/>
    </source>
</evidence>
<feature type="transmembrane region" description="Helical" evidence="6">
    <location>
        <begin position="269"/>
        <end position="287"/>
    </location>
</feature>
<dbReference type="PANTHER" id="PTHR43124">
    <property type="entry name" value="PURINE EFFLUX PUMP PBUE"/>
    <property type="match status" value="1"/>
</dbReference>
<evidence type="ECO:0000313" key="9">
    <source>
        <dbReference type="Proteomes" id="UP001236507"/>
    </source>
</evidence>
<evidence type="ECO:0000256" key="2">
    <source>
        <dbReference type="ARBA" id="ARBA00022475"/>
    </source>
</evidence>
<evidence type="ECO:0000259" key="7">
    <source>
        <dbReference type="PROSITE" id="PS50850"/>
    </source>
</evidence>
<dbReference type="Pfam" id="PF07690">
    <property type="entry name" value="MFS_1"/>
    <property type="match status" value="1"/>
</dbReference>
<dbReference type="EMBL" id="JASHIF010000024">
    <property type="protein sequence ID" value="MDI9861980.1"/>
    <property type="molecule type" value="Genomic_DNA"/>
</dbReference>
<feature type="transmembrane region" description="Helical" evidence="6">
    <location>
        <begin position="156"/>
        <end position="180"/>
    </location>
</feature>
<keyword evidence="5 6" id="KW-0472">Membrane</keyword>
<dbReference type="RefSeq" id="WP_283346313.1">
    <property type="nucleotide sequence ID" value="NZ_JASHIF010000024.1"/>
</dbReference>
<feature type="transmembrane region" description="Helical" evidence="6">
    <location>
        <begin position="293"/>
        <end position="312"/>
    </location>
</feature>
<organism evidence="8 9">
    <name type="scientific">Flectobacillus roseus</name>
    <dbReference type="NCBI Taxonomy" id="502259"/>
    <lineage>
        <taxon>Bacteria</taxon>
        <taxon>Pseudomonadati</taxon>
        <taxon>Bacteroidota</taxon>
        <taxon>Cytophagia</taxon>
        <taxon>Cytophagales</taxon>
        <taxon>Flectobacillaceae</taxon>
        <taxon>Flectobacillus</taxon>
    </lineage>
</organism>
<keyword evidence="2" id="KW-1003">Cell membrane</keyword>
<sequence>MKKHFFPLFLGGLGIGTTEFVVMGILPDIANNLGVSITDAAHIISSYAAGVVVGAPLLVLLGSKYPPKKMLLFLMVIFTIFNSLSALAPDETTLLFFRFLAGLPHGAFFGIGAVVASRLADEGKQAQAISTMFAGLTIANLLLVPIGTWIGHEYLWRYTFALVTIIGLTTLLFINLWLPALPSDRNEGESTMAQLELFKRVDAWLVIVITSIGTGGLFTWISYIAPLMTEVSHFSASSVSWIMVLAGFGMVVGNIIGGKLADKLPAVQACLWLLVAMAVTLLGIHFFSENKIISLILTFIAGALSISLAAPIQILMISTSKGAEMLGSAATQASFNIGNSLGAFLGGLPITYGFGYNTPVLVGMAMALVGVFFSFVLKKRLSYAE</sequence>
<feature type="transmembrane region" description="Helical" evidence="6">
    <location>
        <begin position="201"/>
        <end position="226"/>
    </location>
</feature>
<dbReference type="PROSITE" id="PS50850">
    <property type="entry name" value="MFS"/>
    <property type="match status" value="1"/>
</dbReference>
<feature type="transmembrane region" description="Helical" evidence="6">
    <location>
        <begin position="333"/>
        <end position="354"/>
    </location>
</feature>
<evidence type="ECO:0000313" key="8">
    <source>
        <dbReference type="EMBL" id="MDI9861980.1"/>
    </source>
</evidence>
<feature type="transmembrane region" description="Helical" evidence="6">
    <location>
        <begin position="40"/>
        <end position="61"/>
    </location>
</feature>
<keyword evidence="9" id="KW-1185">Reference proteome</keyword>
<feature type="transmembrane region" description="Helical" evidence="6">
    <location>
        <begin position="360"/>
        <end position="377"/>
    </location>
</feature>
<evidence type="ECO:0000256" key="4">
    <source>
        <dbReference type="ARBA" id="ARBA00022989"/>
    </source>
</evidence>
<feature type="transmembrane region" description="Helical" evidence="6">
    <location>
        <begin position="128"/>
        <end position="150"/>
    </location>
</feature>
<dbReference type="InterPro" id="IPR020846">
    <property type="entry name" value="MFS_dom"/>
</dbReference>
<comment type="caution">
    <text evidence="8">The sequence shown here is derived from an EMBL/GenBank/DDBJ whole genome shotgun (WGS) entry which is preliminary data.</text>
</comment>
<dbReference type="Proteomes" id="UP001236507">
    <property type="component" value="Unassembled WGS sequence"/>
</dbReference>
<dbReference type="CDD" id="cd17324">
    <property type="entry name" value="MFS_NepI_like"/>
    <property type="match status" value="1"/>
</dbReference>
<dbReference type="InterPro" id="IPR050189">
    <property type="entry name" value="MFS_Efflux_Transporters"/>
</dbReference>
<feature type="domain" description="Major facilitator superfamily (MFS) profile" evidence="7">
    <location>
        <begin position="4"/>
        <end position="382"/>
    </location>
</feature>
<comment type="subcellular location">
    <subcellularLocation>
        <location evidence="1">Cell membrane</location>
        <topology evidence="1">Multi-pass membrane protein</topology>
    </subcellularLocation>
</comment>
<name>A0ABT6YEF8_9BACT</name>
<evidence type="ECO:0000256" key="3">
    <source>
        <dbReference type="ARBA" id="ARBA00022692"/>
    </source>
</evidence>
<feature type="transmembrane region" description="Helical" evidence="6">
    <location>
        <begin position="70"/>
        <end position="89"/>
    </location>
</feature>
<protein>
    <submittedName>
        <fullName evidence="8">MFS transporter</fullName>
    </submittedName>
</protein>
<gene>
    <name evidence="8" type="ORF">QM524_22345</name>
</gene>
<dbReference type="InterPro" id="IPR011701">
    <property type="entry name" value="MFS"/>
</dbReference>
<reference evidence="8 9" key="1">
    <citation type="submission" date="2023-05" db="EMBL/GenBank/DDBJ databases">
        <title>Novel species of genus Flectobacillus isolated from stream in China.</title>
        <authorList>
            <person name="Lu H."/>
        </authorList>
    </citation>
    <scope>NUCLEOTIDE SEQUENCE [LARGE SCALE GENOMIC DNA]</scope>
    <source>
        <strain evidence="8 9">KCTC 42575</strain>
    </source>
</reference>
<keyword evidence="4 6" id="KW-1133">Transmembrane helix</keyword>
<dbReference type="Gene3D" id="1.20.1250.20">
    <property type="entry name" value="MFS general substrate transporter like domains"/>
    <property type="match status" value="2"/>
</dbReference>
<proteinExistence type="predicted"/>
<evidence type="ECO:0000256" key="6">
    <source>
        <dbReference type="SAM" id="Phobius"/>
    </source>
</evidence>
<dbReference type="PANTHER" id="PTHR43124:SF6">
    <property type="entry name" value="TRANSPORTER ARAJ-RELATED"/>
    <property type="match status" value="1"/>
</dbReference>
<dbReference type="SUPFAM" id="SSF103473">
    <property type="entry name" value="MFS general substrate transporter"/>
    <property type="match status" value="1"/>
</dbReference>
<feature type="transmembrane region" description="Helical" evidence="6">
    <location>
        <begin position="95"/>
        <end position="116"/>
    </location>
</feature>
<dbReference type="InterPro" id="IPR036259">
    <property type="entry name" value="MFS_trans_sf"/>
</dbReference>
<evidence type="ECO:0000256" key="1">
    <source>
        <dbReference type="ARBA" id="ARBA00004651"/>
    </source>
</evidence>